<keyword evidence="6" id="KW-0539">Nucleus</keyword>
<dbReference type="HOGENOM" id="CLU_900997_0_0_1"/>
<evidence type="ECO:0000313" key="8">
    <source>
        <dbReference type="Proteomes" id="UP000001292"/>
    </source>
</evidence>
<dbReference type="Pfam" id="PF14713">
    <property type="entry name" value="DUF4464"/>
    <property type="match status" value="1"/>
</dbReference>
<dbReference type="PANTHER" id="PTHR33588">
    <property type="entry name" value="CILIA- AND FLAGELLA-ASSOCIATED PROTEIN 299"/>
    <property type="match status" value="1"/>
</dbReference>
<dbReference type="Pfam" id="PF06477">
    <property type="entry name" value="DUF1091"/>
    <property type="match status" value="1"/>
</dbReference>
<evidence type="ECO:0000256" key="6">
    <source>
        <dbReference type="ARBA" id="ARBA00023242"/>
    </source>
</evidence>
<evidence type="ECO:0000256" key="2">
    <source>
        <dbReference type="ARBA" id="ARBA00004123"/>
    </source>
</evidence>
<keyword evidence="8" id="KW-1185">Reference proteome</keyword>
<dbReference type="OMA" id="VIFFDHI"/>
<name>B4I2L5_DROSE</name>
<comment type="subcellular location">
    <subcellularLocation>
        <location evidence="3">Cytoplasm</location>
    </subcellularLocation>
    <subcellularLocation>
        <location evidence="2">Nucleus</location>
    </subcellularLocation>
</comment>
<dbReference type="AlphaFoldDB" id="B4I2L5"/>
<evidence type="ECO:0000256" key="4">
    <source>
        <dbReference type="ARBA" id="ARBA00021436"/>
    </source>
</evidence>
<evidence type="ECO:0000256" key="1">
    <source>
        <dbReference type="ARBA" id="ARBA00003056"/>
    </source>
</evidence>
<evidence type="ECO:0000256" key="5">
    <source>
        <dbReference type="ARBA" id="ARBA00022490"/>
    </source>
</evidence>
<keyword evidence="5" id="KW-0963">Cytoplasm</keyword>
<gene>
    <name evidence="7" type="primary">Dsec\GM18221</name>
    <name evidence="7" type="ORF">Dsec_GM18221</name>
</gene>
<protein>
    <recommendedName>
        <fullName evidence="4">Cilia- and flagella-associated protein 299</fullName>
    </recommendedName>
</protein>
<dbReference type="PhylomeDB" id="B4I2L5"/>
<sequence length="309" mass="36810">MNLINFNHYQDYVDSFITIKDIRYLGNKEIQRNLIQNACGKNCLGNLLTREQFYQRKEKELVLLKPRGLRGLQLFGDYLNNKDEVLQQFANREKKLLEKHISTVVYLVMRSKKGLEISSFMDLEQSLRESRFENFTGCVDWRGIFEGRTKLRPSNTHLSYFDWHQNRVTFNNSDNFRVQNKRAHSLLLKHVGDHKIFCVNASCDCEHSKSLNVSFFKRFSGYRPFMYNVTVDFCRFLKNPNSNAFVNFWYRMVVDYSNINHTCPYNRHIRVEKLPIDVVNFQMTEVLPFPEGDYLIESTWIAYDIKRVE</sequence>
<dbReference type="Proteomes" id="UP000001292">
    <property type="component" value="Unassembled WGS sequence"/>
</dbReference>
<organism evidence="8">
    <name type="scientific">Drosophila sechellia</name>
    <name type="common">Fruit fly</name>
    <dbReference type="NCBI Taxonomy" id="7238"/>
    <lineage>
        <taxon>Eukaryota</taxon>
        <taxon>Metazoa</taxon>
        <taxon>Ecdysozoa</taxon>
        <taxon>Arthropoda</taxon>
        <taxon>Hexapoda</taxon>
        <taxon>Insecta</taxon>
        <taxon>Pterygota</taxon>
        <taxon>Neoptera</taxon>
        <taxon>Endopterygota</taxon>
        <taxon>Diptera</taxon>
        <taxon>Brachycera</taxon>
        <taxon>Muscomorpha</taxon>
        <taxon>Ephydroidea</taxon>
        <taxon>Drosophilidae</taxon>
        <taxon>Drosophila</taxon>
        <taxon>Sophophora</taxon>
    </lineage>
</organism>
<proteinExistence type="predicted"/>
<dbReference type="GO" id="GO:0005737">
    <property type="term" value="C:cytoplasm"/>
    <property type="evidence" value="ECO:0007669"/>
    <property type="project" value="UniProtKB-SubCell"/>
</dbReference>
<accession>B4I2L5</accession>
<dbReference type="PANTHER" id="PTHR33588:SF1">
    <property type="entry name" value="CILIA- AND FLAGELLA-ASSOCIATED PROTEIN 299"/>
    <property type="match status" value="1"/>
</dbReference>
<reference evidence="7 8" key="1">
    <citation type="journal article" date="2007" name="Nature">
        <title>Evolution of genes and genomes on the Drosophila phylogeny.</title>
        <authorList>
            <consortium name="Drosophila 12 Genomes Consortium"/>
            <person name="Clark A.G."/>
            <person name="Eisen M.B."/>
            <person name="Smith D.R."/>
            <person name="Bergman C.M."/>
            <person name="Oliver B."/>
            <person name="Markow T.A."/>
            <person name="Kaufman T.C."/>
            <person name="Kellis M."/>
            <person name="Gelbart W."/>
            <person name="Iyer V.N."/>
            <person name="Pollard D.A."/>
            <person name="Sackton T.B."/>
            <person name="Larracuente A.M."/>
            <person name="Singh N.D."/>
            <person name="Abad J.P."/>
            <person name="Abt D.N."/>
            <person name="Adryan B."/>
            <person name="Aguade M."/>
            <person name="Akashi H."/>
            <person name="Anderson W.W."/>
            <person name="Aquadro C.F."/>
            <person name="Ardell D.H."/>
            <person name="Arguello R."/>
            <person name="Artieri C.G."/>
            <person name="Barbash D.A."/>
            <person name="Barker D."/>
            <person name="Barsanti P."/>
            <person name="Batterham P."/>
            <person name="Batzoglou S."/>
            <person name="Begun D."/>
            <person name="Bhutkar A."/>
            <person name="Blanco E."/>
            <person name="Bosak S.A."/>
            <person name="Bradley R.K."/>
            <person name="Brand A.D."/>
            <person name="Brent M.R."/>
            <person name="Brooks A.N."/>
            <person name="Brown R.H."/>
            <person name="Butlin R.K."/>
            <person name="Caggese C."/>
            <person name="Calvi B.R."/>
            <person name="Bernardo de Carvalho A."/>
            <person name="Caspi A."/>
            <person name="Castrezana S."/>
            <person name="Celniker S.E."/>
            <person name="Chang J.L."/>
            <person name="Chapple C."/>
            <person name="Chatterji S."/>
            <person name="Chinwalla A."/>
            <person name="Civetta A."/>
            <person name="Clifton S.W."/>
            <person name="Comeron J.M."/>
            <person name="Costello J.C."/>
            <person name="Coyne J.A."/>
            <person name="Daub J."/>
            <person name="David R.G."/>
            <person name="Delcher A.L."/>
            <person name="Delehaunty K."/>
            <person name="Do C.B."/>
            <person name="Ebling H."/>
            <person name="Edwards K."/>
            <person name="Eickbush T."/>
            <person name="Evans J.D."/>
            <person name="Filipski A."/>
            <person name="Findeiss S."/>
            <person name="Freyhult E."/>
            <person name="Fulton L."/>
            <person name="Fulton R."/>
            <person name="Garcia A.C."/>
            <person name="Gardiner A."/>
            <person name="Garfield D.A."/>
            <person name="Garvin B.E."/>
            <person name="Gibson G."/>
            <person name="Gilbert D."/>
            <person name="Gnerre S."/>
            <person name="Godfrey J."/>
            <person name="Good R."/>
            <person name="Gotea V."/>
            <person name="Gravely B."/>
            <person name="Greenberg A.J."/>
            <person name="Griffiths-Jones S."/>
            <person name="Gross S."/>
            <person name="Guigo R."/>
            <person name="Gustafson E.A."/>
            <person name="Haerty W."/>
            <person name="Hahn M.W."/>
            <person name="Halligan D.L."/>
            <person name="Halpern A.L."/>
            <person name="Halter G.M."/>
            <person name="Han M.V."/>
            <person name="Heger A."/>
            <person name="Hillier L."/>
            <person name="Hinrichs A.S."/>
            <person name="Holmes I."/>
            <person name="Hoskins R.A."/>
            <person name="Hubisz M.J."/>
            <person name="Hultmark D."/>
            <person name="Huntley M.A."/>
            <person name="Jaffe D.B."/>
            <person name="Jagadeeshan S."/>
            <person name="Jeck W.R."/>
            <person name="Johnson J."/>
            <person name="Jones C.D."/>
            <person name="Jordan W.C."/>
            <person name="Karpen G.H."/>
            <person name="Kataoka E."/>
            <person name="Keightley P.D."/>
            <person name="Kheradpour P."/>
            <person name="Kirkness E.F."/>
            <person name="Koerich L.B."/>
            <person name="Kristiansen K."/>
            <person name="Kudrna D."/>
            <person name="Kulathinal R.J."/>
            <person name="Kumar S."/>
            <person name="Kwok R."/>
            <person name="Lander E."/>
            <person name="Langley C.H."/>
            <person name="Lapoint R."/>
            <person name="Lazzaro B.P."/>
            <person name="Lee S.J."/>
            <person name="Levesque L."/>
            <person name="Li R."/>
            <person name="Lin C.F."/>
            <person name="Lin M.F."/>
            <person name="Lindblad-Toh K."/>
            <person name="Llopart A."/>
            <person name="Long M."/>
            <person name="Low L."/>
            <person name="Lozovsky E."/>
            <person name="Lu J."/>
            <person name="Luo M."/>
            <person name="Machado C.A."/>
            <person name="Makalowski W."/>
            <person name="Marzo M."/>
            <person name="Matsuda M."/>
            <person name="Matzkin L."/>
            <person name="McAllister B."/>
            <person name="McBride C.S."/>
            <person name="McKernan B."/>
            <person name="McKernan K."/>
            <person name="Mendez-Lago M."/>
            <person name="Minx P."/>
            <person name="Mollenhauer M.U."/>
            <person name="Montooth K."/>
            <person name="Mount S.M."/>
            <person name="Mu X."/>
            <person name="Myers E."/>
            <person name="Negre B."/>
            <person name="Newfeld S."/>
            <person name="Nielsen R."/>
            <person name="Noor M.A."/>
            <person name="O'Grady P."/>
            <person name="Pachter L."/>
            <person name="Papaceit M."/>
            <person name="Parisi M.J."/>
            <person name="Parisi M."/>
            <person name="Parts L."/>
            <person name="Pedersen J.S."/>
            <person name="Pesole G."/>
            <person name="Phillippy A.M."/>
            <person name="Ponting C.P."/>
            <person name="Pop M."/>
            <person name="Porcelli D."/>
            <person name="Powell J.R."/>
            <person name="Prohaska S."/>
            <person name="Pruitt K."/>
            <person name="Puig M."/>
            <person name="Quesneville H."/>
            <person name="Ram K.R."/>
            <person name="Rand D."/>
            <person name="Rasmussen M.D."/>
            <person name="Reed L.K."/>
            <person name="Reenan R."/>
            <person name="Reily A."/>
            <person name="Remington K.A."/>
            <person name="Rieger T.T."/>
            <person name="Ritchie M.G."/>
            <person name="Robin C."/>
            <person name="Rogers Y.H."/>
            <person name="Rohde C."/>
            <person name="Rozas J."/>
            <person name="Rubenfield M.J."/>
            <person name="Ruiz A."/>
            <person name="Russo S."/>
            <person name="Salzberg S.L."/>
            <person name="Sanchez-Gracia A."/>
            <person name="Saranga D.J."/>
            <person name="Sato H."/>
            <person name="Schaeffer S.W."/>
            <person name="Schatz M.C."/>
            <person name="Schlenke T."/>
            <person name="Schwartz R."/>
            <person name="Segarra C."/>
            <person name="Singh R.S."/>
            <person name="Sirot L."/>
            <person name="Sirota M."/>
            <person name="Sisneros N.B."/>
            <person name="Smith C.D."/>
            <person name="Smith T.F."/>
            <person name="Spieth J."/>
            <person name="Stage D.E."/>
            <person name="Stark A."/>
            <person name="Stephan W."/>
            <person name="Strausberg R.L."/>
            <person name="Strempel S."/>
            <person name="Sturgill D."/>
            <person name="Sutton G."/>
            <person name="Sutton G.G."/>
            <person name="Tao W."/>
            <person name="Teichmann S."/>
            <person name="Tobari Y.N."/>
            <person name="Tomimura Y."/>
            <person name="Tsolas J.M."/>
            <person name="Valente V.L."/>
            <person name="Venter E."/>
            <person name="Venter J.C."/>
            <person name="Vicario S."/>
            <person name="Vieira F.G."/>
            <person name="Vilella A.J."/>
            <person name="Villasante A."/>
            <person name="Walenz B."/>
            <person name="Wang J."/>
            <person name="Wasserman M."/>
            <person name="Watts T."/>
            <person name="Wilson D."/>
            <person name="Wilson R.K."/>
            <person name="Wing R.A."/>
            <person name="Wolfner M.F."/>
            <person name="Wong A."/>
            <person name="Wong G.K."/>
            <person name="Wu C.I."/>
            <person name="Wu G."/>
            <person name="Yamamoto D."/>
            <person name="Yang H.P."/>
            <person name="Yang S.P."/>
            <person name="Yorke J.A."/>
            <person name="Yoshida K."/>
            <person name="Zdobnov E."/>
            <person name="Zhang P."/>
            <person name="Zhang Y."/>
            <person name="Zimin A.V."/>
            <person name="Baldwin J."/>
            <person name="Abdouelleil A."/>
            <person name="Abdulkadir J."/>
            <person name="Abebe A."/>
            <person name="Abera B."/>
            <person name="Abreu J."/>
            <person name="Acer S.C."/>
            <person name="Aftuck L."/>
            <person name="Alexander A."/>
            <person name="An P."/>
            <person name="Anderson E."/>
            <person name="Anderson S."/>
            <person name="Arachi H."/>
            <person name="Azer M."/>
            <person name="Bachantsang P."/>
            <person name="Barry A."/>
            <person name="Bayul T."/>
            <person name="Berlin A."/>
            <person name="Bessette D."/>
            <person name="Bloom T."/>
            <person name="Blye J."/>
            <person name="Boguslavskiy L."/>
            <person name="Bonnet C."/>
            <person name="Boukhgalter B."/>
            <person name="Bourzgui I."/>
            <person name="Brown A."/>
            <person name="Cahill P."/>
            <person name="Channer S."/>
            <person name="Cheshatsang Y."/>
            <person name="Chuda L."/>
            <person name="Citroen M."/>
            <person name="Collymore A."/>
            <person name="Cooke P."/>
            <person name="Costello M."/>
            <person name="D'Aco K."/>
            <person name="Daza R."/>
            <person name="De Haan G."/>
            <person name="DeGray S."/>
            <person name="DeMaso C."/>
            <person name="Dhargay N."/>
            <person name="Dooley K."/>
            <person name="Dooley E."/>
            <person name="Doricent M."/>
            <person name="Dorje P."/>
            <person name="Dorjee K."/>
            <person name="Dupes A."/>
            <person name="Elong R."/>
            <person name="Falk J."/>
            <person name="Farina A."/>
            <person name="Faro S."/>
            <person name="Ferguson D."/>
            <person name="Fisher S."/>
            <person name="Foley C.D."/>
            <person name="Franke A."/>
            <person name="Friedrich D."/>
            <person name="Gadbois L."/>
            <person name="Gearin G."/>
            <person name="Gearin C.R."/>
            <person name="Giannoukos G."/>
            <person name="Goode T."/>
            <person name="Graham J."/>
            <person name="Grandbois E."/>
            <person name="Grewal S."/>
            <person name="Gyaltsen K."/>
            <person name="Hafez N."/>
            <person name="Hagos B."/>
            <person name="Hall J."/>
            <person name="Henson C."/>
            <person name="Hollinger A."/>
            <person name="Honan T."/>
            <person name="Huard M.D."/>
            <person name="Hughes L."/>
            <person name="Hurhula B."/>
            <person name="Husby M.E."/>
            <person name="Kamat A."/>
            <person name="Kanga B."/>
            <person name="Kashin S."/>
            <person name="Khazanovich D."/>
            <person name="Kisner P."/>
            <person name="Lance K."/>
            <person name="Lara M."/>
            <person name="Lee W."/>
            <person name="Lennon N."/>
            <person name="Letendre F."/>
            <person name="LeVine R."/>
            <person name="Lipovsky A."/>
            <person name="Liu X."/>
            <person name="Liu J."/>
            <person name="Liu S."/>
            <person name="Lokyitsang T."/>
            <person name="Lokyitsang Y."/>
            <person name="Lubonja R."/>
            <person name="Lui A."/>
            <person name="MacDonald P."/>
            <person name="Magnisalis V."/>
            <person name="Maru K."/>
            <person name="Matthews C."/>
            <person name="McCusker W."/>
            <person name="McDonough S."/>
            <person name="Mehta T."/>
            <person name="Meldrim J."/>
            <person name="Meneus L."/>
            <person name="Mihai O."/>
            <person name="Mihalev A."/>
            <person name="Mihova T."/>
            <person name="Mittelman R."/>
            <person name="Mlenga V."/>
            <person name="Montmayeur A."/>
            <person name="Mulrain L."/>
            <person name="Navidi A."/>
            <person name="Naylor J."/>
            <person name="Negash T."/>
            <person name="Nguyen T."/>
            <person name="Nguyen N."/>
            <person name="Nicol R."/>
            <person name="Norbu C."/>
            <person name="Norbu N."/>
            <person name="Novod N."/>
            <person name="O'Neill B."/>
            <person name="Osman S."/>
            <person name="Markiewicz E."/>
            <person name="Oyono O.L."/>
            <person name="Patti C."/>
            <person name="Phunkhang P."/>
            <person name="Pierre F."/>
            <person name="Priest M."/>
            <person name="Raghuraman S."/>
            <person name="Rege F."/>
            <person name="Reyes R."/>
            <person name="Rise C."/>
            <person name="Rogov P."/>
            <person name="Ross K."/>
            <person name="Ryan E."/>
            <person name="Settipalli S."/>
            <person name="Shea T."/>
            <person name="Sherpa N."/>
            <person name="Shi L."/>
            <person name="Shih D."/>
            <person name="Sparrow T."/>
            <person name="Spaulding J."/>
            <person name="Stalker J."/>
            <person name="Stange-Thomann N."/>
            <person name="Stavropoulos S."/>
            <person name="Stone C."/>
            <person name="Strader C."/>
            <person name="Tesfaye S."/>
            <person name="Thomson T."/>
            <person name="Thoulutsang Y."/>
            <person name="Thoulutsang D."/>
            <person name="Topham K."/>
            <person name="Topping I."/>
            <person name="Tsamla T."/>
            <person name="Vassiliev H."/>
            <person name="Vo A."/>
            <person name="Wangchuk T."/>
            <person name="Wangdi T."/>
            <person name="Weiand M."/>
            <person name="Wilkinson J."/>
            <person name="Wilson A."/>
            <person name="Yadav S."/>
            <person name="Young G."/>
            <person name="Yu Q."/>
            <person name="Zembek L."/>
            <person name="Zhong D."/>
            <person name="Zimmer A."/>
            <person name="Zwirko Z."/>
            <person name="Jaffe D.B."/>
            <person name="Alvarez P."/>
            <person name="Brockman W."/>
            <person name="Butler J."/>
            <person name="Chin C."/>
            <person name="Gnerre S."/>
            <person name="Grabherr M."/>
            <person name="Kleber M."/>
            <person name="Mauceli E."/>
            <person name="MacCallum I."/>
        </authorList>
    </citation>
    <scope>NUCLEOTIDE SEQUENCE [LARGE SCALE GENOMIC DNA]</scope>
    <source>
        <strain evidence="8">Rob3c / Tucson 14021-0248.25</strain>
    </source>
</reference>
<comment type="function">
    <text evidence="1">May be involved in spermatogenesis.</text>
</comment>
<dbReference type="InterPro" id="IPR010512">
    <property type="entry name" value="DUF1091"/>
</dbReference>
<dbReference type="InterPro" id="IPR027887">
    <property type="entry name" value="DUF4464"/>
</dbReference>
<dbReference type="EMBL" id="CH480820">
    <property type="protein sequence ID" value="EDW54010.1"/>
    <property type="molecule type" value="Genomic_DNA"/>
</dbReference>
<dbReference type="SMART" id="SM00697">
    <property type="entry name" value="DM8"/>
    <property type="match status" value="1"/>
</dbReference>
<evidence type="ECO:0000256" key="3">
    <source>
        <dbReference type="ARBA" id="ARBA00004496"/>
    </source>
</evidence>
<evidence type="ECO:0000313" key="7">
    <source>
        <dbReference type="EMBL" id="EDW54010.1"/>
    </source>
</evidence>
<dbReference type="GO" id="GO:0005634">
    <property type="term" value="C:nucleus"/>
    <property type="evidence" value="ECO:0007669"/>
    <property type="project" value="UniProtKB-SubCell"/>
</dbReference>